<evidence type="ECO:0000313" key="1">
    <source>
        <dbReference type="EMBL" id="GKV10373.1"/>
    </source>
</evidence>
<dbReference type="Proteomes" id="UP001054252">
    <property type="component" value="Unassembled WGS sequence"/>
</dbReference>
<dbReference type="GO" id="GO:0016705">
    <property type="term" value="F:oxidoreductase activity, acting on paired donors, with incorporation or reduction of molecular oxygen"/>
    <property type="evidence" value="ECO:0007669"/>
    <property type="project" value="InterPro"/>
</dbReference>
<evidence type="ECO:0008006" key="3">
    <source>
        <dbReference type="Google" id="ProtNLM"/>
    </source>
</evidence>
<organism evidence="1 2">
    <name type="scientific">Rubroshorea leprosula</name>
    <dbReference type="NCBI Taxonomy" id="152421"/>
    <lineage>
        <taxon>Eukaryota</taxon>
        <taxon>Viridiplantae</taxon>
        <taxon>Streptophyta</taxon>
        <taxon>Embryophyta</taxon>
        <taxon>Tracheophyta</taxon>
        <taxon>Spermatophyta</taxon>
        <taxon>Magnoliopsida</taxon>
        <taxon>eudicotyledons</taxon>
        <taxon>Gunneridae</taxon>
        <taxon>Pentapetalae</taxon>
        <taxon>rosids</taxon>
        <taxon>malvids</taxon>
        <taxon>Malvales</taxon>
        <taxon>Dipterocarpaceae</taxon>
        <taxon>Rubroshorea</taxon>
    </lineage>
</organism>
<dbReference type="AlphaFoldDB" id="A0AAV5J710"/>
<dbReference type="Pfam" id="PF00067">
    <property type="entry name" value="p450"/>
    <property type="match status" value="1"/>
</dbReference>
<dbReference type="GO" id="GO:0005506">
    <property type="term" value="F:iron ion binding"/>
    <property type="evidence" value="ECO:0007669"/>
    <property type="project" value="InterPro"/>
</dbReference>
<gene>
    <name evidence="1" type="ORF">SLEP1_g21748</name>
</gene>
<sequence>MQEMNTDIACIRIGKNNVITVTCPEIGRQFLRKQDAVFASRPICMSAEVMSKHFSSFGVQPLGDSWKDMRKVISSHVLSPAKHQWLTGKREEEADNYLVHYLYKQCGGSNNTGLVKVRKIAQHYCGNLLRKIIFNRRYFGEGKEDGGAGVEEEEHVNSLFKILSCIYAFSVSDYVPWLRRFDIDDQEKLMREGVKTVGKYHDPIIEERIQQWKIGTKTEEEDLLDVFINLKDADGNAFLSMDGIKAQITVSCLLNFSHFLPKMKTVY</sequence>
<dbReference type="GO" id="GO:0004497">
    <property type="term" value="F:monooxygenase activity"/>
    <property type="evidence" value="ECO:0007669"/>
    <property type="project" value="InterPro"/>
</dbReference>
<dbReference type="PANTHER" id="PTHR24281">
    <property type="entry name" value="STEROID 21-HYDROXYLASE-RELATED"/>
    <property type="match status" value="1"/>
</dbReference>
<protein>
    <recommendedName>
        <fullName evidence="3">Cytochrome P450</fullName>
    </recommendedName>
</protein>
<dbReference type="InterPro" id="IPR001128">
    <property type="entry name" value="Cyt_P450"/>
</dbReference>
<reference evidence="1 2" key="1">
    <citation type="journal article" date="2021" name="Commun. Biol.">
        <title>The genome of Shorea leprosula (Dipterocarpaceae) highlights the ecological relevance of drought in aseasonal tropical rainforests.</title>
        <authorList>
            <person name="Ng K.K.S."/>
            <person name="Kobayashi M.J."/>
            <person name="Fawcett J.A."/>
            <person name="Hatakeyama M."/>
            <person name="Paape T."/>
            <person name="Ng C.H."/>
            <person name="Ang C.C."/>
            <person name="Tnah L.H."/>
            <person name="Lee C.T."/>
            <person name="Nishiyama T."/>
            <person name="Sese J."/>
            <person name="O'Brien M.J."/>
            <person name="Copetti D."/>
            <person name="Mohd Noor M.I."/>
            <person name="Ong R.C."/>
            <person name="Putra M."/>
            <person name="Sireger I.Z."/>
            <person name="Indrioko S."/>
            <person name="Kosugi Y."/>
            <person name="Izuno A."/>
            <person name="Isagi Y."/>
            <person name="Lee S.L."/>
            <person name="Shimizu K.K."/>
        </authorList>
    </citation>
    <scope>NUCLEOTIDE SEQUENCE [LARGE SCALE GENOMIC DNA]</scope>
    <source>
        <strain evidence="1">214</strain>
    </source>
</reference>
<dbReference type="SUPFAM" id="SSF48264">
    <property type="entry name" value="Cytochrome P450"/>
    <property type="match status" value="1"/>
</dbReference>
<name>A0AAV5J710_9ROSI</name>
<proteinExistence type="predicted"/>
<accession>A0AAV5J710</accession>
<evidence type="ECO:0000313" key="2">
    <source>
        <dbReference type="Proteomes" id="UP001054252"/>
    </source>
</evidence>
<dbReference type="InterPro" id="IPR036396">
    <property type="entry name" value="Cyt_P450_sf"/>
</dbReference>
<dbReference type="EMBL" id="BPVZ01000032">
    <property type="protein sequence ID" value="GKV10373.1"/>
    <property type="molecule type" value="Genomic_DNA"/>
</dbReference>
<dbReference type="GO" id="GO:0020037">
    <property type="term" value="F:heme binding"/>
    <property type="evidence" value="ECO:0007669"/>
    <property type="project" value="InterPro"/>
</dbReference>
<dbReference type="Gene3D" id="1.10.630.10">
    <property type="entry name" value="Cytochrome P450"/>
    <property type="match status" value="1"/>
</dbReference>
<comment type="caution">
    <text evidence="1">The sequence shown here is derived from an EMBL/GenBank/DDBJ whole genome shotgun (WGS) entry which is preliminary data.</text>
</comment>
<keyword evidence="2" id="KW-1185">Reference proteome</keyword>